<comment type="caution">
    <text evidence="2">The sequence shown here is derived from an EMBL/GenBank/DDBJ whole genome shotgun (WGS) entry which is preliminary data.</text>
</comment>
<dbReference type="EMBL" id="MLFT02000007">
    <property type="protein sequence ID" value="PHT42507.1"/>
    <property type="molecule type" value="Genomic_DNA"/>
</dbReference>
<evidence type="ECO:0000313" key="2">
    <source>
        <dbReference type="EMBL" id="PHT42507.1"/>
    </source>
</evidence>
<organism evidence="2 3">
    <name type="scientific">Capsicum baccatum</name>
    <name type="common">Peruvian pepper</name>
    <dbReference type="NCBI Taxonomy" id="33114"/>
    <lineage>
        <taxon>Eukaryota</taxon>
        <taxon>Viridiplantae</taxon>
        <taxon>Streptophyta</taxon>
        <taxon>Embryophyta</taxon>
        <taxon>Tracheophyta</taxon>
        <taxon>Spermatophyta</taxon>
        <taxon>Magnoliopsida</taxon>
        <taxon>eudicotyledons</taxon>
        <taxon>Gunneridae</taxon>
        <taxon>Pentapetalae</taxon>
        <taxon>asterids</taxon>
        <taxon>lamiids</taxon>
        <taxon>Solanales</taxon>
        <taxon>Solanaceae</taxon>
        <taxon>Solanoideae</taxon>
        <taxon>Capsiceae</taxon>
        <taxon>Capsicum</taxon>
    </lineage>
</organism>
<evidence type="ECO:0000256" key="1">
    <source>
        <dbReference type="SAM" id="MobiDB-lite"/>
    </source>
</evidence>
<reference evidence="3" key="2">
    <citation type="journal article" date="2017" name="J. Anim. Genet.">
        <title>Multiple reference genome sequences of hot pepper reveal the massive evolution of plant disease resistance genes by retroduplication.</title>
        <authorList>
            <person name="Kim S."/>
            <person name="Park J."/>
            <person name="Yeom S.-I."/>
            <person name="Kim Y.-M."/>
            <person name="Seo E."/>
            <person name="Kim K.-T."/>
            <person name="Kim M.-S."/>
            <person name="Lee J.M."/>
            <person name="Cheong K."/>
            <person name="Shin H.-S."/>
            <person name="Kim S.-B."/>
            <person name="Han K."/>
            <person name="Lee J."/>
            <person name="Park M."/>
            <person name="Lee H.-A."/>
            <person name="Lee H.-Y."/>
            <person name="Lee Y."/>
            <person name="Oh S."/>
            <person name="Lee J.H."/>
            <person name="Choi E."/>
            <person name="Choi E."/>
            <person name="Lee S.E."/>
            <person name="Jeon J."/>
            <person name="Kim H."/>
            <person name="Choi G."/>
            <person name="Song H."/>
            <person name="Lee J."/>
            <person name="Lee S.-C."/>
            <person name="Kwon J.-K."/>
            <person name="Lee H.-Y."/>
            <person name="Koo N."/>
            <person name="Hong Y."/>
            <person name="Kim R.W."/>
            <person name="Kang W.-H."/>
            <person name="Huh J.H."/>
            <person name="Kang B.-C."/>
            <person name="Yang T.-J."/>
            <person name="Lee Y.-H."/>
            <person name="Bennetzen J.L."/>
            <person name="Choi D."/>
        </authorList>
    </citation>
    <scope>NUCLEOTIDE SEQUENCE [LARGE SCALE GENOMIC DNA]</scope>
    <source>
        <strain evidence="3">cv. PBC81</strain>
    </source>
</reference>
<name>A0A2G2WBB1_CAPBA</name>
<gene>
    <name evidence="2" type="ORF">CQW23_16532</name>
</gene>
<evidence type="ECO:0000313" key="3">
    <source>
        <dbReference type="Proteomes" id="UP000224567"/>
    </source>
</evidence>
<accession>A0A2G2WBB1</accession>
<protein>
    <submittedName>
        <fullName evidence="2">Uncharacterized protein</fullName>
    </submittedName>
</protein>
<proteinExistence type="predicted"/>
<dbReference type="AlphaFoldDB" id="A0A2G2WBB1"/>
<reference evidence="2 3" key="1">
    <citation type="journal article" date="2017" name="Genome Biol.">
        <title>New reference genome sequences of hot pepper reveal the massive evolution of plant disease-resistance genes by retroduplication.</title>
        <authorList>
            <person name="Kim S."/>
            <person name="Park J."/>
            <person name="Yeom S.I."/>
            <person name="Kim Y.M."/>
            <person name="Seo E."/>
            <person name="Kim K.T."/>
            <person name="Kim M.S."/>
            <person name="Lee J.M."/>
            <person name="Cheong K."/>
            <person name="Shin H.S."/>
            <person name="Kim S.B."/>
            <person name="Han K."/>
            <person name="Lee J."/>
            <person name="Park M."/>
            <person name="Lee H.A."/>
            <person name="Lee H.Y."/>
            <person name="Lee Y."/>
            <person name="Oh S."/>
            <person name="Lee J.H."/>
            <person name="Choi E."/>
            <person name="Choi E."/>
            <person name="Lee S.E."/>
            <person name="Jeon J."/>
            <person name="Kim H."/>
            <person name="Choi G."/>
            <person name="Song H."/>
            <person name="Lee J."/>
            <person name="Lee S.C."/>
            <person name="Kwon J.K."/>
            <person name="Lee H.Y."/>
            <person name="Koo N."/>
            <person name="Hong Y."/>
            <person name="Kim R.W."/>
            <person name="Kang W.H."/>
            <person name="Huh J.H."/>
            <person name="Kang B.C."/>
            <person name="Yang T.J."/>
            <person name="Lee Y.H."/>
            <person name="Bennetzen J.L."/>
            <person name="Choi D."/>
        </authorList>
    </citation>
    <scope>NUCLEOTIDE SEQUENCE [LARGE SCALE GENOMIC DNA]</scope>
    <source>
        <strain evidence="3">cv. PBC81</strain>
    </source>
</reference>
<keyword evidence="3" id="KW-1185">Reference proteome</keyword>
<dbReference type="Proteomes" id="UP000224567">
    <property type="component" value="Unassembled WGS sequence"/>
</dbReference>
<dbReference type="STRING" id="33114.A0A2G2WBB1"/>
<sequence>MVGATIRRWVDGPSVLTVAPGQNRGSLPLLLRLGRRSVASSMVHRPGPSLLGRLWSHCLTATAWAMAEDEDGRKTSSKHSNTKSDEKTKKSTTRIVGAPIKCDNLNPPKLESKCNCTIILFLFEGKYSLHFKIIVHLMLEDHEKIFRIIACRERSVLDRRASIVGTIECGYHELEVQDIRPINSSNHSPVYQPLVHSGRPS</sequence>
<feature type="region of interest" description="Disordered" evidence="1">
    <location>
        <begin position="70"/>
        <end position="92"/>
    </location>
</feature>